<evidence type="ECO:0000259" key="1">
    <source>
        <dbReference type="Pfam" id="PF20700"/>
    </source>
</evidence>
<protein>
    <recommendedName>
        <fullName evidence="1">Mutator-like transposase domain-containing protein</fullName>
    </recommendedName>
</protein>
<dbReference type="Proteomes" id="UP001153636">
    <property type="component" value="Chromosome 7"/>
</dbReference>
<accession>A0A9P0DB28</accession>
<dbReference type="AlphaFoldDB" id="A0A9P0DB28"/>
<feature type="domain" description="Mutator-like transposase" evidence="1">
    <location>
        <begin position="5"/>
        <end position="62"/>
    </location>
</feature>
<evidence type="ECO:0000313" key="3">
    <source>
        <dbReference type="Proteomes" id="UP001153636"/>
    </source>
</evidence>
<keyword evidence="3" id="KW-1185">Reference proteome</keyword>
<evidence type="ECO:0000313" key="2">
    <source>
        <dbReference type="EMBL" id="CAH1113635.1"/>
    </source>
</evidence>
<dbReference type="Pfam" id="PF20700">
    <property type="entry name" value="Mutator"/>
    <property type="match status" value="1"/>
</dbReference>
<sequence>MVCAGDSSCFKSILDSNPYYEYNIQVKKLECKNHLLRNYINNIREPNNIKEAAEEKRVRKQKNIYYGPNCQKPDLDTVSFEAARNNFLESLHLSQFETKNMERLTRNQANNDMWINERKRE</sequence>
<reference evidence="2" key="1">
    <citation type="submission" date="2022-01" db="EMBL/GenBank/DDBJ databases">
        <authorList>
            <person name="King R."/>
        </authorList>
    </citation>
    <scope>NUCLEOTIDE SEQUENCE</scope>
</reference>
<dbReference type="InterPro" id="IPR049012">
    <property type="entry name" value="Mutator_transp_dom"/>
</dbReference>
<name>A0A9P0DB28_9CUCU</name>
<proteinExistence type="predicted"/>
<organism evidence="2 3">
    <name type="scientific">Psylliodes chrysocephalus</name>
    <dbReference type="NCBI Taxonomy" id="3402493"/>
    <lineage>
        <taxon>Eukaryota</taxon>
        <taxon>Metazoa</taxon>
        <taxon>Ecdysozoa</taxon>
        <taxon>Arthropoda</taxon>
        <taxon>Hexapoda</taxon>
        <taxon>Insecta</taxon>
        <taxon>Pterygota</taxon>
        <taxon>Neoptera</taxon>
        <taxon>Endopterygota</taxon>
        <taxon>Coleoptera</taxon>
        <taxon>Polyphaga</taxon>
        <taxon>Cucujiformia</taxon>
        <taxon>Chrysomeloidea</taxon>
        <taxon>Chrysomelidae</taxon>
        <taxon>Galerucinae</taxon>
        <taxon>Alticini</taxon>
        <taxon>Psylliodes</taxon>
    </lineage>
</organism>
<dbReference type="EMBL" id="OV651819">
    <property type="protein sequence ID" value="CAH1113635.1"/>
    <property type="molecule type" value="Genomic_DNA"/>
</dbReference>
<gene>
    <name evidence="2" type="ORF">PSYICH_LOCUS13247</name>
</gene>